<reference evidence="2" key="1">
    <citation type="journal article" date="2021" name="PeerJ">
        <title>Extensive microbial diversity within the chicken gut microbiome revealed by metagenomics and culture.</title>
        <authorList>
            <person name="Gilroy R."/>
            <person name="Ravi A."/>
            <person name="Getino M."/>
            <person name="Pursley I."/>
            <person name="Horton D.L."/>
            <person name="Alikhan N.F."/>
            <person name="Baker D."/>
            <person name="Gharbi K."/>
            <person name="Hall N."/>
            <person name="Watson M."/>
            <person name="Adriaenssens E.M."/>
            <person name="Foster-Nyarko E."/>
            <person name="Jarju S."/>
            <person name="Secka A."/>
            <person name="Antonio M."/>
            <person name="Oren A."/>
            <person name="Chaudhuri R.R."/>
            <person name="La Ragione R."/>
            <person name="Hildebrand F."/>
            <person name="Pallen M.J."/>
        </authorList>
    </citation>
    <scope>NUCLEOTIDE SEQUENCE</scope>
    <source>
        <strain evidence="2">ChiGjej2B2-19336</strain>
    </source>
</reference>
<dbReference type="EMBL" id="DYZA01000181">
    <property type="protein sequence ID" value="HJD97755.1"/>
    <property type="molecule type" value="Genomic_DNA"/>
</dbReference>
<gene>
    <name evidence="2" type="ORF">K8W16_08940</name>
</gene>
<protein>
    <submittedName>
        <fullName evidence="2">PocR ligand-binding domain-containing protein</fullName>
    </submittedName>
</protein>
<dbReference type="Pfam" id="PF10114">
    <property type="entry name" value="PocR"/>
    <property type="match status" value="1"/>
</dbReference>
<dbReference type="RefSeq" id="WP_304122800.1">
    <property type="nucleotide sequence ID" value="NZ_DYZA01000181.1"/>
</dbReference>
<evidence type="ECO:0000313" key="2">
    <source>
        <dbReference type="EMBL" id="HJD97755.1"/>
    </source>
</evidence>
<organism evidence="2 3">
    <name type="scientific">Mailhella massiliensis</name>
    <dbReference type="NCBI Taxonomy" id="1903261"/>
    <lineage>
        <taxon>Bacteria</taxon>
        <taxon>Pseudomonadati</taxon>
        <taxon>Thermodesulfobacteriota</taxon>
        <taxon>Desulfovibrionia</taxon>
        <taxon>Desulfovibrionales</taxon>
        <taxon>Desulfovibrionaceae</taxon>
        <taxon>Mailhella</taxon>
    </lineage>
</organism>
<dbReference type="Proteomes" id="UP000698963">
    <property type="component" value="Unassembled WGS sequence"/>
</dbReference>
<accession>A0A921AWS5</accession>
<comment type="caution">
    <text evidence="2">The sequence shown here is derived from an EMBL/GenBank/DDBJ whole genome shotgun (WGS) entry which is preliminary data.</text>
</comment>
<name>A0A921AWS5_9BACT</name>
<proteinExistence type="predicted"/>
<reference evidence="2" key="2">
    <citation type="submission" date="2021-09" db="EMBL/GenBank/DDBJ databases">
        <authorList>
            <person name="Gilroy R."/>
        </authorList>
    </citation>
    <scope>NUCLEOTIDE SEQUENCE</scope>
    <source>
        <strain evidence="2">ChiGjej2B2-19336</strain>
    </source>
</reference>
<sequence>MMENRRDMETEKAGLKLQAFCDMNQLYSLLDNWSKSCGMATVIVDTEGNQVSEDFGITEFCRMVQSCDKGMACCMATWKSDLDGVYECPFGFWDFSIPIVLPDGQVLGKVLAGQALSAAQKDEEILQKTAGLGMDEHAVREILSRMQRKTGKEMQGAYALLKETLSFFIEKSYSIWKTKNELKKEPAKKDRILSQITQIMYSYNLTVDLQTQGYTLITGTGMERTVDEYRKHSDYRELRAFQDSLIHPAYLGRFNELTDLASARSNPSESGYRGTLEYPVLYPGDVEYEWHEVNVFIGTEEDGSRVANILGRDITEAHNAQDRNEKELRAAAAKNQILSELTKLLYSYNLTLNLRTGKYSMIIGTGMTQFMEIFKSTDDYETAYSKKIAYLDPENVSQFAALASLDALRARINANGFIGNLEYGALTDYGEEWHEINVFISRDEAGEPVANILGRDITEAHKRQEQRENQQKAAMARDQRDYPKFCVNLLRGVE</sequence>
<evidence type="ECO:0000259" key="1">
    <source>
        <dbReference type="Pfam" id="PF10114"/>
    </source>
</evidence>
<evidence type="ECO:0000313" key="3">
    <source>
        <dbReference type="Proteomes" id="UP000698963"/>
    </source>
</evidence>
<dbReference type="AlphaFoldDB" id="A0A921AWS5"/>
<feature type="domain" description="PocR" evidence="1">
    <location>
        <begin position="21"/>
        <end position="173"/>
    </location>
</feature>
<dbReference type="InterPro" id="IPR018771">
    <property type="entry name" value="PocR_dom"/>
</dbReference>